<comment type="function">
    <text evidence="7">This protein is involved in the repair of mismatches in DNA. It is possible that it carries out the mismatch recognition step. This protein has a weak ATPase activity.</text>
</comment>
<comment type="similarity">
    <text evidence="1 7 9">Belongs to the DNA mismatch repair MutS family.</text>
</comment>
<dbReference type="InterPro" id="IPR045076">
    <property type="entry name" value="MutS"/>
</dbReference>
<keyword evidence="2 7" id="KW-0547">Nucleotide-binding</keyword>
<evidence type="ECO:0000313" key="12">
    <source>
        <dbReference type="Proteomes" id="UP001519342"/>
    </source>
</evidence>
<name>A0ABS4GCE0_9FIRM</name>
<dbReference type="Pfam" id="PF00488">
    <property type="entry name" value="MutS_V"/>
    <property type="match status" value="1"/>
</dbReference>
<dbReference type="NCBIfam" id="NF003810">
    <property type="entry name" value="PRK05399.1"/>
    <property type="match status" value="1"/>
</dbReference>
<dbReference type="InterPro" id="IPR036187">
    <property type="entry name" value="DNA_mismatch_repair_MutS_sf"/>
</dbReference>
<dbReference type="InterPro" id="IPR007860">
    <property type="entry name" value="DNA_mmatch_repair_MutS_con_dom"/>
</dbReference>
<dbReference type="Proteomes" id="UP001519342">
    <property type="component" value="Unassembled WGS sequence"/>
</dbReference>
<dbReference type="Gene3D" id="3.40.50.300">
    <property type="entry name" value="P-loop containing nucleotide triphosphate hydrolases"/>
    <property type="match status" value="1"/>
</dbReference>
<comment type="caution">
    <text evidence="11">The sequence shown here is derived from an EMBL/GenBank/DDBJ whole genome shotgun (WGS) entry which is preliminary data.</text>
</comment>
<keyword evidence="12" id="KW-1185">Reference proteome</keyword>
<dbReference type="InterPro" id="IPR036678">
    <property type="entry name" value="MutS_con_dom_sf"/>
</dbReference>
<dbReference type="SMART" id="SM00534">
    <property type="entry name" value="MUTSac"/>
    <property type="match status" value="1"/>
</dbReference>
<dbReference type="HAMAP" id="MF_00096">
    <property type="entry name" value="MutS"/>
    <property type="match status" value="1"/>
</dbReference>
<feature type="domain" description="DNA mismatch repair proteins mutS family" evidence="10">
    <location>
        <begin position="694"/>
        <end position="710"/>
    </location>
</feature>
<evidence type="ECO:0000259" key="10">
    <source>
        <dbReference type="PROSITE" id="PS00486"/>
    </source>
</evidence>
<dbReference type="SUPFAM" id="SSF48334">
    <property type="entry name" value="DNA repair protein MutS, domain III"/>
    <property type="match status" value="1"/>
</dbReference>
<evidence type="ECO:0000313" key="11">
    <source>
        <dbReference type="EMBL" id="MBP1925329.1"/>
    </source>
</evidence>
<dbReference type="SUPFAM" id="SSF52540">
    <property type="entry name" value="P-loop containing nucleoside triphosphate hydrolases"/>
    <property type="match status" value="1"/>
</dbReference>
<accession>A0ABS4GCE0</accession>
<evidence type="ECO:0000256" key="4">
    <source>
        <dbReference type="ARBA" id="ARBA00022840"/>
    </source>
</evidence>
<dbReference type="Gene3D" id="1.10.1420.10">
    <property type="match status" value="2"/>
</dbReference>
<dbReference type="InterPro" id="IPR017261">
    <property type="entry name" value="DNA_mismatch_repair_MutS/MSH"/>
</dbReference>
<protein>
    <recommendedName>
        <fullName evidence="7 8">DNA mismatch repair protein MutS</fullName>
    </recommendedName>
</protein>
<dbReference type="Pfam" id="PF05192">
    <property type="entry name" value="MutS_III"/>
    <property type="match status" value="1"/>
</dbReference>
<dbReference type="InterPro" id="IPR005748">
    <property type="entry name" value="DNA_mismatch_repair_MutS"/>
</dbReference>
<gene>
    <name evidence="7" type="primary">mutS</name>
    <name evidence="11" type="ORF">J2Z76_001188</name>
</gene>
<dbReference type="InterPro" id="IPR000432">
    <property type="entry name" value="DNA_mismatch_repair_MutS_C"/>
</dbReference>
<keyword evidence="5 7" id="KW-0238">DNA-binding</keyword>
<dbReference type="CDD" id="cd03284">
    <property type="entry name" value="ABC_MutS1"/>
    <property type="match status" value="1"/>
</dbReference>
<evidence type="ECO:0000256" key="7">
    <source>
        <dbReference type="HAMAP-Rule" id="MF_00096"/>
    </source>
</evidence>
<keyword evidence="4 7" id="KW-0067">ATP-binding</keyword>
<evidence type="ECO:0000256" key="6">
    <source>
        <dbReference type="ARBA" id="ARBA00023204"/>
    </source>
</evidence>
<dbReference type="RefSeq" id="WP_209511082.1">
    <property type="nucleotide sequence ID" value="NZ_JAGGKS010000003.1"/>
</dbReference>
<dbReference type="NCBIfam" id="TIGR01070">
    <property type="entry name" value="mutS1"/>
    <property type="match status" value="1"/>
</dbReference>
<dbReference type="PANTHER" id="PTHR11361">
    <property type="entry name" value="DNA MISMATCH REPAIR PROTEIN MUTS FAMILY MEMBER"/>
    <property type="match status" value="1"/>
</dbReference>
<dbReference type="InterPro" id="IPR016151">
    <property type="entry name" value="DNA_mismatch_repair_MutS_N"/>
</dbReference>
<evidence type="ECO:0000256" key="5">
    <source>
        <dbReference type="ARBA" id="ARBA00023125"/>
    </source>
</evidence>
<dbReference type="SMART" id="SM00533">
    <property type="entry name" value="MUTSd"/>
    <property type="match status" value="1"/>
</dbReference>
<evidence type="ECO:0000256" key="3">
    <source>
        <dbReference type="ARBA" id="ARBA00022763"/>
    </source>
</evidence>
<evidence type="ECO:0000256" key="2">
    <source>
        <dbReference type="ARBA" id="ARBA00022741"/>
    </source>
</evidence>
<dbReference type="InterPro" id="IPR007696">
    <property type="entry name" value="DNA_mismatch_repair_MutS_core"/>
</dbReference>
<dbReference type="InterPro" id="IPR007861">
    <property type="entry name" value="DNA_mismatch_repair_MutS_clamp"/>
</dbReference>
<dbReference type="SUPFAM" id="SSF55271">
    <property type="entry name" value="DNA repair protein MutS, domain I"/>
    <property type="match status" value="1"/>
</dbReference>
<dbReference type="SUPFAM" id="SSF53150">
    <property type="entry name" value="DNA repair protein MutS, domain II"/>
    <property type="match status" value="1"/>
</dbReference>
<dbReference type="Pfam" id="PF01624">
    <property type="entry name" value="MutS_I"/>
    <property type="match status" value="1"/>
</dbReference>
<dbReference type="Pfam" id="PF05188">
    <property type="entry name" value="MutS_II"/>
    <property type="match status" value="1"/>
</dbReference>
<evidence type="ECO:0000256" key="1">
    <source>
        <dbReference type="ARBA" id="ARBA00006271"/>
    </source>
</evidence>
<keyword evidence="3 7" id="KW-0227">DNA damage</keyword>
<dbReference type="PANTHER" id="PTHR11361:SF34">
    <property type="entry name" value="DNA MISMATCH REPAIR PROTEIN MSH1, MITOCHONDRIAL"/>
    <property type="match status" value="1"/>
</dbReference>
<dbReference type="EMBL" id="JAGGKS010000003">
    <property type="protein sequence ID" value="MBP1925329.1"/>
    <property type="molecule type" value="Genomic_DNA"/>
</dbReference>
<proteinExistence type="inferred from homology"/>
<evidence type="ECO:0000256" key="8">
    <source>
        <dbReference type="NCBIfam" id="TIGR01070"/>
    </source>
</evidence>
<dbReference type="Pfam" id="PF05190">
    <property type="entry name" value="MutS_IV"/>
    <property type="match status" value="1"/>
</dbReference>
<dbReference type="PIRSF" id="PIRSF037677">
    <property type="entry name" value="DNA_mis_repair_Msh6"/>
    <property type="match status" value="1"/>
</dbReference>
<keyword evidence="6 7" id="KW-0234">DNA repair</keyword>
<dbReference type="InterPro" id="IPR027417">
    <property type="entry name" value="P-loop_NTPase"/>
</dbReference>
<sequence>MAKYTPMMQQYFSIKEQYKDCILLYRLGDFYEMFFDDALTASKVLEIALTGRDCGQEEKAPMCGVPHHAVDNYISKLIENGYKVAICEQIEDPSASKGIVKRDVVRVITPGTVIDQSMLDEKANNYLCCTYLENGFGMSYVDVSTGDLYVTENIDNDNFNLQNEPSYSLFKEEIDKVNPSEIISNSYTNNDLLNSKITCTTNILSAVEYKEIILNHFNVVSLDSFGITENKYAIISLGMLINYLNQTQKISLDHINKIFFYSVGEYLSIDSNTRKNLELIETVKGKRGSGTLYHILDNTQTAMGGRQLKKWIEEPLKNINPINDRLDSVDELYNNVMISNNIKGYLKNVYDIERLISRIVYGNCNGRDLIALKQSVSGLPDFKMEISQLNSKLISSIYTDFDILNDIYELINNSIIEEPPVSIKEGGLIKSGYNCDLDEIKEITISGKSWISELQNTEREKTGIKNLKIGYTRVFGYYIEVTQSYLKSVPEHYIRKQTLANCERYVTPELKEMEAKILNADEQVMKLEYDLFLNIRQYIKEQVKRIQKTAHSIAIIDTLNSLSIAAVKNDYVRPKLNSKGFINIVDGRHPVIERIIKNERFVPNDTYIDNKEHRMSIITGPNMAGKSTYMRQVALIALMTHIGSFVPAKSAEICVLDKIFTRVGASDDLSQGQSTFMVEMSEVSNILNNATENSLLILDEIGRGTSTYDGLSIAWSVVEYITKKIKAKTLFATHYHELSELESKLKSVKNYRILIKEADDKIIFLRKIAEGSVDRSYGIQVANLAGLPNEVVKRANEILIQLDESDINKPFAKRKKDRINDNFQVSLFGKEDSEKSRQNFISENSNDKIYKNFIETSVKNIDINNLTPMKAMTKLNEIIEKAKKLDN</sequence>
<organism evidence="11 12">
    <name type="scientific">Sedimentibacter acidaminivorans</name>
    <dbReference type="NCBI Taxonomy" id="913099"/>
    <lineage>
        <taxon>Bacteria</taxon>
        <taxon>Bacillati</taxon>
        <taxon>Bacillota</taxon>
        <taxon>Tissierellia</taxon>
        <taxon>Sedimentibacter</taxon>
    </lineage>
</organism>
<dbReference type="InterPro" id="IPR007695">
    <property type="entry name" value="DNA_mismatch_repair_MutS-lik_N"/>
</dbReference>
<dbReference type="PROSITE" id="PS00486">
    <property type="entry name" value="DNA_MISMATCH_REPAIR_2"/>
    <property type="match status" value="1"/>
</dbReference>
<reference evidence="11 12" key="1">
    <citation type="submission" date="2021-03" db="EMBL/GenBank/DDBJ databases">
        <title>Genomic Encyclopedia of Type Strains, Phase IV (KMG-IV): sequencing the most valuable type-strain genomes for metagenomic binning, comparative biology and taxonomic classification.</title>
        <authorList>
            <person name="Goeker M."/>
        </authorList>
    </citation>
    <scope>NUCLEOTIDE SEQUENCE [LARGE SCALE GENOMIC DNA]</scope>
    <source>
        <strain evidence="11 12">DSM 24004</strain>
    </source>
</reference>
<feature type="binding site" evidence="7">
    <location>
        <begin position="620"/>
        <end position="627"/>
    </location>
    <ligand>
        <name>ATP</name>
        <dbReference type="ChEBI" id="CHEBI:30616"/>
    </ligand>
</feature>
<evidence type="ECO:0000256" key="9">
    <source>
        <dbReference type="RuleBase" id="RU003756"/>
    </source>
</evidence>
<dbReference type="Gene3D" id="3.30.420.110">
    <property type="entry name" value="MutS, connector domain"/>
    <property type="match status" value="1"/>
</dbReference>
<dbReference type="Gene3D" id="3.40.1170.10">
    <property type="entry name" value="DNA repair protein MutS, domain I"/>
    <property type="match status" value="1"/>
</dbReference>